<dbReference type="GO" id="GO:0016740">
    <property type="term" value="F:transferase activity"/>
    <property type="evidence" value="ECO:0007669"/>
    <property type="project" value="UniProtKB-KW"/>
</dbReference>
<evidence type="ECO:0000313" key="7">
    <source>
        <dbReference type="EMBL" id="OLP49656.1"/>
    </source>
</evidence>
<dbReference type="STRING" id="887144.BJF91_21865"/>
<comment type="catalytic activity">
    <reaction evidence="2">
        <text>4-(gamma-L-glutamylamino)butanoate + H2O = 4-aminobutanoate + L-glutamate</text>
        <dbReference type="Rhea" id="RHEA:19737"/>
        <dbReference type="ChEBI" id="CHEBI:15377"/>
        <dbReference type="ChEBI" id="CHEBI:29985"/>
        <dbReference type="ChEBI" id="CHEBI:58800"/>
        <dbReference type="ChEBI" id="CHEBI:59888"/>
        <dbReference type="EC" id="3.5.1.94"/>
    </reaction>
</comment>
<dbReference type="Gene3D" id="3.40.50.880">
    <property type="match status" value="1"/>
</dbReference>
<dbReference type="EC" id="3.5.1.94" evidence="5"/>
<dbReference type="Proteomes" id="UP000185598">
    <property type="component" value="Unassembled WGS sequence"/>
</dbReference>
<name>A0A1Q9A509_9HYPH</name>
<dbReference type="EMBL" id="MKIN01000022">
    <property type="protein sequence ID" value="OLP49656.1"/>
    <property type="molecule type" value="Genomic_DNA"/>
</dbReference>
<evidence type="ECO:0000256" key="4">
    <source>
        <dbReference type="ARBA" id="ARBA00060634"/>
    </source>
</evidence>
<dbReference type="Proteomes" id="UP000544107">
    <property type="component" value="Unassembled WGS sequence"/>
</dbReference>
<dbReference type="CDD" id="cd01745">
    <property type="entry name" value="GATase1_2"/>
    <property type="match status" value="1"/>
</dbReference>
<comment type="similarity">
    <text evidence="1">Belongs to the peptidase C26 family.</text>
</comment>
<dbReference type="AlphaFoldDB" id="A0A1Q9A509"/>
<keyword evidence="7" id="KW-0378">Hydrolase</keyword>
<evidence type="ECO:0000256" key="1">
    <source>
        <dbReference type="ARBA" id="ARBA00011083"/>
    </source>
</evidence>
<evidence type="ECO:0000256" key="3">
    <source>
        <dbReference type="ARBA" id="ARBA00055068"/>
    </source>
</evidence>
<evidence type="ECO:0000256" key="2">
    <source>
        <dbReference type="ARBA" id="ARBA00052718"/>
    </source>
</evidence>
<dbReference type="InterPro" id="IPR044668">
    <property type="entry name" value="PuuD-like"/>
</dbReference>
<reference evidence="7 8" key="1">
    <citation type="submission" date="2016-09" db="EMBL/GenBank/DDBJ databases">
        <title>Rhizobium oryziradicis sp. nov., isolated from the root of rice.</title>
        <authorList>
            <person name="Zhao J."/>
            <person name="Zhang X."/>
        </authorList>
    </citation>
    <scope>NUCLEOTIDE SEQUENCE [LARGE SCALE GENOMIC DNA]</scope>
    <source>
        <strain evidence="7 8">14971</strain>
    </source>
</reference>
<comment type="pathway">
    <text evidence="4">Amine and polyamine degradation; putrescine degradation; 4-aminobutanoate from putrescine: step 4/4.</text>
</comment>
<evidence type="ECO:0000313" key="8">
    <source>
        <dbReference type="Proteomes" id="UP000185598"/>
    </source>
</evidence>
<dbReference type="InterPro" id="IPR029062">
    <property type="entry name" value="Class_I_gatase-like"/>
</dbReference>
<dbReference type="SUPFAM" id="SSF52317">
    <property type="entry name" value="Class I glutamine amidotransferase-like"/>
    <property type="match status" value="1"/>
</dbReference>
<dbReference type="RefSeq" id="WP_075615442.1">
    <property type="nucleotide sequence ID" value="NZ_JACIED010000001.1"/>
</dbReference>
<keyword evidence="6" id="KW-0808">Transferase</keyword>
<dbReference type="GO" id="GO:0006598">
    <property type="term" value="P:polyamine catabolic process"/>
    <property type="evidence" value="ECO:0007669"/>
    <property type="project" value="TreeGrafter"/>
</dbReference>
<reference evidence="6 9" key="2">
    <citation type="submission" date="2020-08" db="EMBL/GenBank/DDBJ databases">
        <title>Genomic Encyclopedia of Type Strains, Phase IV (KMG-IV): sequencing the most valuable type-strain genomes for metagenomic binning, comparative biology and taxonomic classification.</title>
        <authorList>
            <person name="Goeker M."/>
        </authorList>
    </citation>
    <scope>NUCLEOTIDE SEQUENCE [LARGE SCALE GENOMIC DNA]</scope>
    <source>
        <strain evidence="6 9">DSM 100021</strain>
    </source>
</reference>
<sequence length="255" mass="27013">MTKPLVAIPADFRVIDGAGWHCVVDQYVNATLTVAGAMPVLVPALETGADIDAVLDRVDGVVISGSPSNVHPSLYGKEAKDSDGPFDLARDATSLPLIRRAIERAIPLLAICRGIQELNVALGGTLASEIQDIPGNWDHRKPPTADRDLAYAIRQPVEVREGSCIARYLGTSGPISVNSLHRQAISDLAPRLQAEALAEDGTVEAVSVIDAKGFAAGVQWHPEYWANADAPSRALFEAFGAAVRDYAAARTTVTA</sequence>
<comment type="caution">
    <text evidence="7">The sequence shown here is derived from an EMBL/GenBank/DDBJ whole genome shotgun (WGS) entry which is preliminary data.</text>
</comment>
<dbReference type="GO" id="GO:0005829">
    <property type="term" value="C:cytosol"/>
    <property type="evidence" value="ECO:0007669"/>
    <property type="project" value="TreeGrafter"/>
</dbReference>
<comment type="function">
    <text evidence="3">Involved in the breakdown of putrescine via hydrolysis of the gamma-glutamyl linkage of gamma-glutamyl-gamma-aminobutyrate.</text>
</comment>
<keyword evidence="8" id="KW-1185">Reference proteome</keyword>
<gene>
    <name evidence="7" type="ORF">BJF91_21865</name>
    <name evidence="6" type="ORF">GGQ71_000995</name>
</gene>
<organism evidence="7 8">
    <name type="scientific">Allorhizobium taibaishanense</name>
    <dbReference type="NCBI Taxonomy" id="887144"/>
    <lineage>
        <taxon>Bacteria</taxon>
        <taxon>Pseudomonadati</taxon>
        <taxon>Pseudomonadota</taxon>
        <taxon>Alphaproteobacteria</taxon>
        <taxon>Hyphomicrobiales</taxon>
        <taxon>Rhizobiaceae</taxon>
        <taxon>Rhizobium/Agrobacterium group</taxon>
        <taxon>Allorhizobium</taxon>
    </lineage>
</organism>
<dbReference type="PROSITE" id="PS51273">
    <property type="entry name" value="GATASE_TYPE_1"/>
    <property type="match status" value="1"/>
</dbReference>
<dbReference type="PANTHER" id="PTHR43235">
    <property type="entry name" value="GLUTAMINE AMIDOTRANSFERASE PB2B2.05-RELATED"/>
    <property type="match status" value="1"/>
</dbReference>
<protein>
    <recommendedName>
        <fullName evidence="5">gamma-glutamyl-gamma-aminobutyrate hydrolase</fullName>
        <ecNumber evidence="5">3.5.1.94</ecNumber>
    </recommendedName>
</protein>
<dbReference type="PANTHER" id="PTHR43235:SF1">
    <property type="entry name" value="GLUTAMINE AMIDOTRANSFERASE PB2B2.05-RELATED"/>
    <property type="match status" value="1"/>
</dbReference>
<dbReference type="GO" id="GO:0033969">
    <property type="term" value="F:gamma-glutamyl-gamma-aminobutyrate hydrolase activity"/>
    <property type="evidence" value="ECO:0007669"/>
    <property type="project" value="UniProtKB-EC"/>
</dbReference>
<keyword evidence="6" id="KW-0315">Glutamine amidotransferase</keyword>
<dbReference type="Pfam" id="PF07722">
    <property type="entry name" value="Peptidase_C26"/>
    <property type="match status" value="1"/>
</dbReference>
<evidence type="ECO:0000313" key="6">
    <source>
        <dbReference type="EMBL" id="MBB4006759.1"/>
    </source>
</evidence>
<dbReference type="EMBL" id="JACIED010000001">
    <property type="protein sequence ID" value="MBB4006759.1"/>
    <property type="molecule type" value="Genomic_DNA"/>
</dbReference>
<evidence type="ECO:0000313" key="9">
    <source>
        <dbReference type="Proteomes" id="UP000544107"/>
    </source>
</evidence>
<proteinExistence type="inferred from homology"/>
<evidence type="ECO:0000256" key="5">
    <source>
        <dbReference type="ARBA" id="ARBA00066788"/>
    </source>
</evidence>
<accession>A0A1Q9A509</accession>
<dbReference type="InterPro" id="IPR011697">
    <property type="entry name" value="Peptidase_C26"/>
</dbReference>
<dbReference type="OrthoDB" id="9813383at2"/>
<dbReference type="FunFam" id="3.40.50.880:FF:000030">
    <property type="entry name" value="Gamma-glutamyl-gamma-aminobutyrate hydrolase PuuD"/>
    <property type="match status" value="1"/>
</dbReference>